<sequence length="221" mass="25379">MVVSNYSFCFIISYGRSGSTLLQGVLNSFDGYCIRGENGCVLLPIFRAYKILRDAKNKHVGKPTPVTSAWYGIENTDPESLAAELTASFIKYVIRPDDKASVIGFKEIRYIASQFSDGEFADFMSFLDKQFPDSCFIFNSRNLSNVASSKWWADKPNAHSRLVETEELMKNTMREYFQKSFWIRYEDYTTNPESLQSLPNFLGEEFNLAKVKHVLEARHSY</sequence>
<reference evidence="1" key="1">
    <citation type="submission" date="2019-02" db="EMBL/GenBank/DDBJ databases">
        <authorList>
            <person name="Li S.-H."/>
        </authorList>
    </citation>
    <scope>NUCLEOTIDE SEQUENCE</scope>
    <source>
        <strain evidence="1">IMCC8485</strain>
    </source>
</reference>
<proteinExistence type="predicted"/>
<gene>
    <name evidence="1" type="ORF">EYC87_15975</name>
</gene>
<organism evidence="1 2">
    <name type="scientific">Candidatus Seongchinamella marina</name>
    <dbReference type="NCBI Taxonomy" id="2518990"/>
    <lineage>
        <taxon>Bacteria</taxon>
        <taxon>Pseudomonadati</taxon>
        <taxon>Pseudomonadota</taxon>
        <taxon>Gammaproteobacteria</taxon>
        <taxon>Cellvibrionales</taxon>
        <taxon>Halieaceae</taxon>
        <taxon>Seongchinamella</taxon>
    </lineage>
</organism>
<protein>
    <recommendedName>
        <fullName evidence="3">Sulfotransferase family protein</fullName>
    </recommendedName>
</protein>
<dbReference type="EMBL" id="SHNP01000006">
    <property type="protein sequence ID" value="MCX2975086.1"/>
    <property type="molecule type" value="Genomic_DNA"/>
</dbReference>
<dbReference type="SUPFAM" id="SSF52540">
    <property type="entry name" value="P-loop containing nucleoside triphosphate hydrolases"/>
    <property type="match status" value="1"/>
</dbReference>
<comment type="caution">
    <text evidence="1">The sequence shown here is derived from an EMBL/GenBank/DDBJ whole genome shotgun (WGS) entry which is preliminary data.</text>
</comment>
<dbReference type="Proteomes" id="UP001143307">
    <property type="component" value="Unassembled WGS sequence"/>
</dbReference>
<dbReference type="Gene3D" id="3.40.50.300">
    <property type="entry name" value="P-loop containing nucleotide triphosphate hydrolases"/>
    <property type="match status" value="1"/>
</dbReference>
<dbReference type="RefSeq" id="WP_341474994.1">
    <property type="nucleotide sequence ID" value="NZ_SHNP01000006.1"/>
</dbReference>
<accession>A0ABT3SYJ8</accession>
<evidence type="ECO:0008006" key="3">
    <source>
        <dbReference type="Google" id="ProtNLM"/>
    </source>
</evidence>
<evidence type="ECO:0000313" key="1">
    <source>
        <dbReference type="EMBL" id="MCX2975086.1"/>
    </source>
</evidence>
<dbReference type="Pfam" id="PF13469">
    <property type="entry name" value="Sulfotransfer_3"/>
    <property type="match status" value="1"/>
</dbReference>
<name>A0ABT3SYJ8_9GAMM</name>
<dbReference type="InterPro" id="IPR027417">
    <property type="entry name" value="P-loop_NTPase"/>
</dbReference>
<keyword evidence="2" id="KW-1185">Reference proteome</keyword>
<evidence type="ECO:0000313" key="2">
    <source>
        <dbReference type="Proteomes" id="UP001143307"/>
    </source>
</evidence>